<keyword evidence="4" id="KW-1185">Reference proteome</keyword>
<evidence type="ECO:0000313" key="3">
    <source>
        <dbReference type="EMBL" id="MBU5486560.1"/>
    </source>
</evidence>
<dbReference type="InterPro" id="IPR050900">
    <property type="entry name" value="Transposase_IS3/IS150/IS904"/>
</dbReference>
<comment type="function">
    <text evidence="1">Involved in the transposition of the insertion sequence.</text>
</comment>
<dbReference type="PANTHER" id="PTHR46889">
    <property type="entry name" value="TRANSPOSASE INSF FOR INSERTION SEQUENCE IS3B-RELATED"/>
    <property type="match status" value="1"/>
</dbReference>
<evidence type="ECO:0000256" key="1">
    <source>
        <dbReference type="ARBA" id="ARBA00002286"/>
    </source>
</evidence>
<comment type="caution">
    <text evidence="3">The sequence shown here is derived from an EMBL/GenBank/DDBJ whole genome shotgun (WGS) entry which is preliminary data.</text>
</comment>
<dbReference type="Proteomes" id="UP000726170">
    <property type="component" value="Unassembled WGS sequence"/>
</dbReference>
<dbReference type="Pfam" id="PF13333">
    <property type="entry name" value="rve_2"/>
    <property type="match status" value="1"/>
</dbReference>
<name>A0ABS6ENF4_9CLOT</name>
<protein>
    <submittedName>
        <fullName evidence="3">IS3 family transposase</fullName>
    </submittedName>
</protein>
<accession>A0ABS6ENF4</accession>
<organism evidence="3 4">
    <name type="scientific">Clostridium mobile</name>
    <dbReference type="NCBI Taxonomy" id="2841512"/>
    <lineage>
        <taxon>Bacteria</taxon>
        <taxon>Bacillati</taxon>
        <taxon>Bacillota</taxon>
        <taxon>Clostridia</taxon>
        <taxon>Eubacteriales</taxon>
        <taxon>Clostridiaceae</taxon>
        <taxon>Clostridium</taxon>
    </lineage>
</organism>
<dbReference type="Pfam" id="PF00665">
    <property type="entry name" value="rve"/>
    <property type="match status" value="1"/>
</dbReference>
<proteinExistence type="predicted"/>
<evidence type="ECO:0000313" key="4">
    <source>
        <dbReference type="Proteomes" id="UP000726170"/>
    </source>
</evidence>
<dbReference type="NCBIfam" id="NF033516">
    <property type="entry name" value="transpos_IS3"/>
    <property type="match status" value="1"/>
</dbReference>
<dbReference type="InterPro" id="IPR025948">
    <property type="entry name" value="HTH-like_dom"/>
</dbReference>
<dbReference type="Pfam" id="PF13276">
    <property type="entry name" value="HTH_21"/>
    <property type="match status" value="1"/>
</dbReference>
<dbReference type="InterPro" id="IPR001584">
    <property type="entry name" value="Integrase_cat-core"/>
</dbReference>
<feature type="domain" description="Integrase catalytic" evidence="2">
    <location>
        <begin position="133"/>
        <end position="312"/>
    </location>
</feature>
<gene>
    <name evidence="3" type="ORF">KQI86_19990</name>
</gene>
<dbReference type="PANTHER" id="PTHR46889:SF4">
    <property type="entry name" value="TRANSPOSASE INSO FOR INSERTION SEQUENCE ELEMENT IS911B-RELATED"/>
    <property type="match status" value="1"/>
</dbReference>
<sequence length="312" mass="36359">MKGGECILKKIGGARKEEVLSRIKQENKYIAISILHEKDKFSISLLCKIAMIPRSSYYKWTKRKKSIQETDNRMLIAEIVKIYNEVDGIYGYRRITLNLNRRLGLNINHKRVYRLMKLASLQSVIRRKKKRYMISAPQQVEENLLNREFTADRLNQKWLTDVTELKYGNSQKAYLSAILDLHDKSIVAYVLGHSNNNDLVFKTLDNALIASPGTSPMLHSDRGFQYTSHKFKRKLADAGMTHSMSRVGKCIDNGPMEAFWGILKCEKYYLHKYHTYEELCKAIDEYINFYNTKRLQKRLNGLSPMEFRALTG</sequence>
<reference evidence="3 4" key="1">
    <citation type="submission" date="2021-06" db="EMBL/GenBank/DDBJ databases">
        <authorList>
            <person name="Sun Q."/>
            <person name="Li D."/>
        </authorList>
    </citation>
    <scope>NUCLEOTIDE SEQUENCE [LARGE SCALE GENOMIC DNA]</scope>
    <source>
        <strain evidence="3 4">MSJ-11</strain>
    </source>
</reference>
<dbReference type="PROSITE" id="PS50994">
    <property type="entry name" value="INTEGRASE"/>
    <property type="match status" value="1"/>
</dbReference>
<dbReference type="InterPro" id="IPR048020">
    <property type="entry name" value="Transpos_IS3"/>
</dbReference>
<evidence type="ECO:0000259" key="2">
    <source>
        <dbReference type="PROSITE" id="PS50994"/>
    </source>
</evidence>
<dbReference type="EMBL" id="JAHLQF010000015">
    <property type="protein sequence ID" value="MBU5486560.1"/>
    <property type="molecule type" value="Genomic_DNA"/>
</dbReference>